<proteinExistence type="predicted"/>
<comment type="caution">
    <text evidence="6">The sequence shown here is derived from an EMBL/GenBank/DDBJ whole genome shotgun (WGS) entry which is preliminary data.</text>
</comment>
<accession>A0A315ZZC6</accession>
<keyword evidence="1 6" id="KW-0489">Methyltransferase</keyword>
<dbReference type="Gene3D" id="3.40.50.150">
    <property type="entry name" value="Vaccinia Virus protein VP39"/>
    <property type="match status" value="1"/>
</dbReference>
<feature type="compositionally biased region" description="Basic and acidic residues" evidence="4">
    <location>
        <begin position="1"/>
        <end position="26"/>
    </location>
</feature>
<dbReference type="RefSeq" id="WP_211319669.1">
    <property type="nucleotide sequence ID" value="NZ_QGDQ01000023.1"/>
</dbReference>
<evidence type="ECO:0000256" key="1">
    <source>
        <dbReference type="ARBA" id="ARBA00022603"/>
    </source>
</evidence>
<keyword evidence="2 6" id="KW-0808">Transferase</keyword>
<dbReference type="PANTHER" id="PTHR43464">
    <property type="entry name" value="METHYLTRANSFERASE"/>
    <property type="match status" value="1"/>
</dbReference>
<evidence type="ECO:0000313" key="7">
    <source>
        <dbReference type="Proteomes" id="UP000245469"/>
    </source>
</evidence>
<feature type="region of interest" description="Disordered" evidence="4">
    <location>
        <begin position="1"/>
        <end position="37"/>
    </location>
</feature>
<dbReference type="Pfam" id="PF13649">
    <property type="entry name" value="Methyltransf_25"/>
    <property type="match status" value="1"/>
</dbReference>
<evidence type="ECO:0000313" key="6">
    <source>
        <dbReference type="EMBL" id="PWJ50258.1"/>
    </source>
</evidence>
<dbReference type="SUPFAM" id="SSF53335">
    <property type="entry name" value="S-adenosyl-L-methionine-dependent methyltransferases"/>
    <property type="match status" value="1"/>
</dbReference>
<dbReference type="GO" id="GO:0032259">
    <property type="term" value="P:methylation"/>
    <property type="evidence" value="ECO:0007669"/>
    <property type="project" value="UniProtKB-KW"/>
</dbReference>
<dbReference type="GO" id="GO:0008168">
    <property type="term" value="F:methyltransferase activity"/>
    <property type="evidence" value="ECO:0007669"/>
    <property type="project" value="UniProtKB-KW"/>
</dbReference>
<sequence length="244" mass="25977">MSEHTHGQHEHGHQHTHDHGGPRREMPPLPDSADGLPDWWEQLYSGDGTRWSGNANARLVEAVAALEAGGVAPGRALDLGCGEGGDVVWLAERGWSVTGVDVAHAAVAKARSAAAARGVDVVLERHDLTQTFPEGEFDLVNAQFLQAPVGWPRAEVLRRAAAAVAHGGHLLVVDHAEPPPWADLDARARIGFPTPQQVLADLALGEEWQVLRAEVAGRTAAAPAGSDQQHGHLNDSVVLVRRLP</sequence>
<reference evidence="6 7" key="1">
    <citation type="submission" date="2018-03" db="EMBL/GenBank/DDBJ databases">
        <title>Genomic Encyclopedia of Archaeal and Bacterial Type Strains, Phase II (KMG-II): from individual species to whole genera.</title>
        <authorList>
            <person name="Goeker M."/>
        </authorList>
    </citation>
    <scope>NUCLEOTIDE SEQUENCE [LARGE SCALE GENOMIC DNA]</scope>
    <source>
        <strain evidence="6 7">DSM 44889</strain>
    </source>
</reference>
<dbReference type="EMBL" id="QGDQ01000023">
    <property type="protein sequence ID" value="PWJ50258.1"/>
    <property type="molecule type" value="Genomic_DNA"/>
</dbReference>
<dbReference type="InterPro" id="IPR041698">
    <property type="entry name" value="Methyltransf_25"/>
</dbReference>
<keyword evidence="3" id="KW-0949">S-adenosyl-L-methionine</keyword>
<dbReference type="Proteomes" id="UP000245469">
    <property type="component" value="Unassembled WGS sequence"/>
</dbReference>
<evidence type="ECO:0000256" key="2">
    <source>
        <dbReference type="ARBA" id="ARBA00022679"/>
    </source>
</evidence>
<dbReference type="PANTHER" id="PTHR43464:SF19">
    <property type="entry name" value="UBIQUINONE BIOSYNTHESIS O-METHYLTRANSFERASE, MITOCHONDRIAL"/>
    <property type="match status" value="1"/>
</dbReference>
<organism evidence="6 7">
    <name type="scientific">Quadrisphaera granulorum</name>
    <dbReference type="NCBI Taxonomy" id="317664"/>
    <lineage>
        <taxon>Bacteria</taxon>
        <taxon>Bacillati</taxon>
        <taxon>Actinomycetota</taxon>
        <taxon>Actinomycetes</taxon>
        <taxon>Kineosporiales</taxon>
        <taxon>Kineosporiaceae</taxon>
        <taxon>Quadrisphaera</taxon>
    </lineage>
</organism>
<name>A0A315ZZC6_9ACTN</name>
<dbReference type="AlphaFoldDB" id="A0A315ZZC6"/>
<keyword evidence="7" id="KW-1185">Reference proteome</keyword>
<gene>
    <name evidence="6" type="ORF">BXY45_12368</name>
</gene>
<dbReference type="CDD" id="cd02440">
    <property type="entry name" value="AdoMet_MTases"/>
    <property type="match status" value="1"/>
</dbReference>
<evidence type="ECO:0000256" key="4">
    <source>
        <dbReference type="SAM" id="MobiDB-lite"/>
    </source>
</evidence>
<dbReference type="InterPro" id="IPR029063">
    <property type="entry name" value="SAM-dependent_MTases_sf"/>
</dbReference>
<evidence type="ECO:0000256" key="3">
    <source>
        <dbReference type="ARBA" id="ARBA00022691"/>
    </source>
</evidence>
<evidence type="ECO:0000259" key="5">
    <source>
        <dbReference type="Pfam" id="PF13649"/>
    </source>
</evidence>
<feature type="domain" description="Methyltransferase" evidence="5">
    <location>
        <begin position="77"/>
        <end position="168"/>
    </location>
</feature>
<protein>
    <submittedName>
        <fullName evidence="6">Methyltransferase family protein</fullName>
    </submittedName>
</protein>